<dbReference type="Gene3D" id="3.30.40.10">
    <property type="entry name" value="Zinc/RING finger domain, C3HC4 (zinc finger)"/>
    <property type="match status" value="1"/>
</dbReference>
<proteinExistence type="predicted"/>
<keyword evidence="1" id="KW-0175">Coiled coil</keyword>
<accession>X6MTL8</accession>
<reference evidence="2 3" key="1">
    <citation type="journal article" date="2013" name="Curr. Biol.">
        <title>The Genome of the Foraminiferan Reticulomyxa filosa.</title>
        <authorList>
            <person name="Glockner G."/>
            <person name="Hulsmann N."/>
            <person name="Schleicher M."/>
            <person name="Noegel A.A."/>
            <person name="Eichinger L."/>
            <person name="Gallinger C."/>
            <person name="Pawlowski J."/>
            <person name="Sierra R."/>
            <person name="Euteneuer U."/>
            <person name="Pillet L."/>
            <person name="Moustafa A."/>
            <person name="Platzer M."/>
            <person name="Groth M."/>
            <person name="Szafranski K."/>
            <person name="Schliwa M."/>
        </authorList>
    </citation>
    <scope>NUCLEOTIDE SEQUENCE [LARGE SCALE GENOMIC DNA]</scope>
</reference>
<evidence type="ECO:0000256" key="1">
    <source>
        <dbReference type="SAM" id="Coils"/>
    </source>
</evidence>
<organism evidence="2 3">
    <name type="scientific">Reticulomyxa filosa</name>
    <dbReference type="NCBI Taxonomy" id="46433"/>
    <lineage>
        <taxon>Eukaryota</taxon>
        <taxon>Sar</taxon>
        <taxon>Rhizaria</taxon>
        <taxon>Retaria</taxon>
        <taxon>Foraminifera</taxon>
        <taxon>Monothalamids</taxon>
        <taxon>Reticulomyxidae</taxon>
        <taxon>Reticulomyxa</taxon>
    </lineage>
</organism>
<dbReference type="EMBL" id="ASPP01016907">
    <property type="protein sequence ID" value="ETO17313.1"/>
    <property type="molecule type" value="Genomic_DNA"/>
</dbReference>
<keyword evidence="3" id="KW-1185">Reference proteome</keyword>
<evidence type="ECO:0000313" key="3">
    <source>
        <dbReference type="Proteomes" id="UP000023152"/>
    </source>
</evidence>
<name>X6MTL8_RETFI</name>
<evidence type="ECO:0000313" key="2">
    <source>
        <dbReference type="EMBL" id="ETO17313.1"/>
    </source>
</evidence>
<dbReference type="SUPFAM" id="SSF49599">
    <property type="entry name" value="TRAF domain-like"/>
    <property type="match status" value="1"/>
</dbReference>
<comment type="caution">
    <text evidence="2">The sequence shown here is derived from an EMBL/GenBank/DDBJ whole genome shotgun (WGS) entry which is preliminary data.</text>
</comment>
<feature type="coiled-coil region" evidence="1">
    <location>
        <begin position="230"/>
        <end position="316"/>
    </location>
</feature>
<dbReference type="AlphaFoldDB" id="X6MTL8"/>
<gene>
    <name evidence="2" type="ORF">RFI_20014</name>
</gene>
<dbReference type="Proteomes" id="UP000023152">
    <property type="component" value="Unassembled WGS sequence"/>
</dbReference>
<sequence length="394" mass="46416">MLILQTKECDAIKVKSLQILSLEGCYNKDWVAASNKQNRLKSLQCSICKQIANNAMELTCNEHEDHNDALVVGEQCLMKYLQENNNQCPTKEHNTCSYMKGRTIRRFVNELKVICPRQFVSYSNQRVGIQKREGGTITEIKRTCTFKGKIEEIKEHLENACPLKILGCKYKDYGCDDILYDYNFEEHLESQMKKHLHLLSDHIAISQKQSQLNEVNCIVVLAFKLLFEEKKQLRLKIKEQGDEIQSLKLSNDDKHSQIEELLKQKQQWNEMKNLYNNLLQEVLKYQVILFYLFLEIDELNCKLSKSNTENGQLKEQIQNKNYEIIFKQNIKSEDKQIINTNKLVQQLKKDDSITKKDINDKEKLSLFPYEQYIQFSKKDLILPQDYQKIIQKIK</sequence>
<dbReference type="InterPro" id="IPR013083">
    <property type="entry name" value="Znf_RING/FYVE/PHD"/>
</dbReference>
<protein>
    <submittedName>
        <fullName evidence="2">Viral A-type inclusion protein</fullName>
    </submittedName>
</protein>